<sequence length="151" mass="17459">MKAIGILNYPVEDVFHIFIKNAKKDFSDFNEEDATGCKIQKSINTGRPNPVECTVEITGYAKNEKYQITTSTDFTTCISTYNFKGQKDGTTKLVFEEEQSTDKFFGYMSLWIQRFMARRAFKAKYNNIVDALNNELKTYANNKERSKPKNK</sequence>
<dbReference type="Proteomes" id="UP000031866">
    <property type="component" value="Chromosome"/>
</dbReference>
<dbReference type="EMBL" id="JABAGV010000023">
    <property type="protein sequence ID" value="MBC2475178.1"/>
    <property type="molecule type" value="Genomic_DNA"/>
</dbReference>
<dbReference type="STRING" id="1520.LF65_00880"/>
<organism evidence="1 4">
    <name type="scientific">Clostridium beijerinckii</name>
    <name type="common">Clostridium MP</name>
    <dbReference type="NCBI Taxonomy" id="1520"/>
    <lineage>
        <taxon>Bacteria</taxon>
        <taxon>Bacillati</taxon>
        <taxon>Bacillota</taxon>
        <taxon>Clostridia</taxon>
        <taxon>Eubacteriales</taxon>
        <taxon>Clostridiaceae</taxon>
        <taxon>Clostridium</taxon>
    </lineage>
</organism>
<proteinExistence type="predicted"/>
<dbReference type="KEGG" id="cbei:LF65_00880"/>
<evidence type="ECO:0000313" key="3">
    <source>
        <dbReference type="EMBL" id="NRV08245.1"/>
    </source>
</evidence>
<dbReference type="AlphaFoldDB" id="A0A0B5Q5N0"/>
<dbReference type="GeneID" id="66343740"/>
<protein>
    <submittedName>
        <fullName evidence="2">DUF3284 domain-containing protein</fullName>
    </submittedName>
</protein>
<name>A0A0B5Q5N0_CLOBE</name>
<dbReference type="Proteomes" id="UP000821656">
    <property type="component" value="Unassembled WGS sequence"/>
</dbReference>
<accession>A0A0B5Q5N0</accession>
<evidence type="ECO:0000313" key="4">
    <source>
        <dbReference type="Proteomes" id="UP000031866"/>
    </source>
</evidence>
<dbReference type="InterPro" id="IPR021701">
    <property type="entry name" value="DUF3284"/>
</dbReference>
<reference evidence="1" key="2">
    <citation type="submission" date="2016-02" db="EMBL/GenBank/DDBJ databases">
        <title>Genome sequence of Clostridium beijerinckii strain 59B.</title>
        <authorList>
            <person name="Little G.T."/>
            <person name="Minton N.P."/>
        </authorList>
    </citation>
    <scope>NUCLEOTIDE SEQUENCE</scope>
    <source>
        <strain evidence="1">NCIMB 14988</strain>
    </source>
</reference>
<dbReference type="RefSeq" id="WP_017211756.1">
    <property type="nucleotide sequence ID" value="NZ_BKAK01000007.1"/>
</dbReference>
<dbReference type="EMBL" id="CP010086">
    <property type="protein sequence ID" value="AJG97504.1"/>
    <property type="molecule type" value="Genomic_DNA"/>
</dbReference>
<dbReference type="OrthoDB" id="1911736at2"/>
<evidence type="ECO:0000313" key="2">
    <source>
        <dbReference type="EMBL" id="MBC2475178.1"/>
    </source>
</evidence>
<dbReference type="EMBL" id="JABSXK010000001">
    <property type="protein sequence ID" value="NRV08245.1"/>
    <property type="molecule type" value="Genomic_DNA"/>
</dbReference>
<dbReference type="Pfam" id="PF11687">
    <property type="entry name" value="DUF3284"/>
    <property type="match status" value="1"/>
</dbReference>
<gene>
    <name evidence="3" type="ORF">DFH45_001208</name>
    <name evidence="2" type="ORF">HGI39_10745</name>
    <name evidence="1" type="ORF">LF65_00880</name>
</gene>
<dbReference type="SUPFAM" id="SSF55961">
    <property type="entry name" value="Bet v1-like"/>
    <property type="match status" value="1"/>
</dbReference>
<reference evidence="3" key="4">
    <citation type="submission" date="2020-05" db="EMBL/GenBank/DDBJ databases">
        <title>Genomic insights into acetone-butanol-ethanol (ABE) fermentation by sequencing solventogenic clostridia strains.</title>
        <authorList>
            <person name="Brown S."/>
        </authorList>
    </citation>
    <scope>NUCLEOTIDE SEQUENCE</scope>
    <source>
        <strain evidence="3">DJ126</strain>
    </source>
</reference>
<evidence type="ECO:0000313" key="1">
    <source>
        <dbReference type="EMBL" id="AJG97504.1"/>
    </source>
</evidence>
<reference evidence="2" key="5">
    <citation type="journal article" date="2022" name="Nat. Biotechnol.">
        <title>Carbon-negative production of acetone and isopropanol by gas fermentation at industrial pilot scale.</title>
        <authorList>
            <person name="Liew F.E."/>
            <person name="Nogle R."/>
            <person name="Abdalla T."/>
            <person name="Rasor B.J."/>
            <person name="Canter C."/>
            <person name="Jensen R.O."/>
            <person name="Wang L."/>
            <person name="Strutz J."/>
            <person name="Chirania P."/>
            <person name="De Tissera S."/>
            <person name="Mueller A.P."/>
            <person name="Ruan Z."/>
            <person name="Gao A."/>
            <person name="Tran L."/>
            <person name="Engle N.L."/>
            <person name="Bromley J.C."/>
            <person name="Daniell J."/>
            <person name="Conrado R."/>
            <person name="Tschaplinski T.J."/>
            <person name="Giannone R.J."/>
            <person name="Hettich R.L."/>
            <person name="Karim A.S."/>
            <person name="Simpson S.D."/>
            <person name="Brown S.D."/>
            <person name="Leang C."/>
            <person name="Jewett M.C."/>
            <person name="Kopke M."/>
        </authorList>
    </citation>
    <scope>NUCLEOTIDE SEQUENCE</scope>
    <source>
        <strain evidence="2">DJ015</strain>
    </source>
</reference>
<reference evidence="2" key="3">
    <citation type="submission" date="2020-04" db="EMBL/GenBank/DDBJ databases">
        <authorList>
            <person name="Brown S."/>
        </authorList>
    </citation>
    <scope>NUCLEOTIDE SEQUENCE</scope>
    <source>
        <strain evidence="2">DJ015</strain>
    </source>
</reference>
<dbReference type="Proteomes" id="UP001194098">
    <property type="component" value="Unassembled WGS sequence"/>
</dbReference>
<reference evidence="4" key="1">
    <citation type="submission" date="2014-12" db="EMBL/GenBank/DDBJ databases">
        <title>Genome sequence of Clostridium beijerinckii strain 59B.</title>
        <authorList>
            <person name="Little G.T."/>
            <person name="Minton N.P."/>
        </authorList>
    </citation>
    <scope>NUCLEOTIDE SEQUENCE [LARGE SCALE GENOMIC DNA]</scope>
    <source>
        <strain evidence="4">59B</strain>
    </source>
</reference>